<evidence type="ECO:0000256" key="1">
    <source>
        <dbReference type="ARBA" id="ARBA00002204"/>
    </source>
</evidence>
<evidence type="ECO:0000256" key="3">
    <source>
        <dbReference type="ARBA" id="ARBA00022723"/>
    </source>
</evidence>
<dbReference type="PANTHER" id="PTHR31118">
    <property type="entry name" value="CYCLASE-LIKE PROTEIN 2"/>
    <property type="match status" value="1"/>
</dbReference>
<comment type="function">
    <text evidence="1 9">Catalyzes the hydrolysis of N-formyl-L-kynurenine to L-kynurenine, the second step in the kynurenine pathway of tryptophan degradation.</text>
</comment>
<keyword evidence="5 9" id="KW-0862">Zinc</keyword>
<comment type="catalytic activity">
    <reaction evidence="7 9">
        <text>N-formyl-L-kynurenine + H2O = L-kynurenine + formate + H(+)</text>
        <dbReference type="Rhea" id="RHEA:13009"/>
        <dbReference type="ChEBI" id="CHEBI:15377"/>
        <dbReference type="ChEBI" id="CHEBI:15378"/>
        <dbReference type="ChEBI" id="CHEBI:15740"/>
        <dbReference type="ChEBI" id="CHEBI:57959"/>
        <dbReference type="ChEBI" id="CHEBI:58629"/>
        <dbReference type="EC" id="3.5.1.9"/>
    </reaction>
</comment>
<dbReference type="OrthoDB" id="9777007at2"/>
<dbReference type="AlphaFoldDB" id="A0A345YC80"/>
<dbReference type="GO" id="GO:0008270">
    <property type="term" value="F:zinc ion binding"/>
    <property type="evidence" value="ECO:0007669"/>
    <property type="project" value="UniProtKB-UniRule"/>
</dbReference>
<feature type="binding site" evidence="9">
    <location>
        <position position="65"/>
    </location>
    <ligand>
        <name>Zn(2+)</name>
        <dbReference type="ChEBI" id="CHEBI:29105"/>
        <label>1</label>
    </ligand>
</feature>
<feature type="binding site" evidence="9">
    <location>
        <position position="170"/>
    </location>
    <ligand>
        <name>Zn(2+)</name>
        <dbReference type="ChEBI" id="CHEBI:29105"/>
        <label>2</label>
    </ligand>
</feature>
<dbReference type="Pfam" id="PF04199">
    <property type="entry name" value="Cyclase"/>
    <property type="match status" value="1"/>
</dbReference>
<dbReference type="KEGG" id="err:DVR09_03615"/>
<evidence type="ECO:0000256" key="4">
    <source>
        <dbReference type="ARBA" id="ARBA00022801"/>
    </source>
</evidence>
<feature type="binding site" evidence="9">
    <location>
        <position position="182"/>
    </location>
    <ligand>
        <name>Zn(2+)</name>
        <dbReference type="ChEBI" id="CHEBI:29105"/>
        <label>2</label>
    </ligand>
</feature>
<dbReference type="FunFam" id="3.50.30.50:FF:000001">
    <property type="entry name" value="Kynurenine formamidase"/>
    <property type="match status" value="1"/>
</dbReference>
<dbReference type="InterPro" id="IPR037175">
    <property type="entry name" value="KFase_sf"/>
</dbReference>
<evidence type="ECO:0000313" key="11">
    <source>
        <dbReference type="Proteomes" id="UP000254508"/>
    </source>
</evidence>
<protein>
    <recommendedName>
        <fullName evidence="9">Kynurenine formamidase</fullName>
        <shortName evidence="9">KFA</shortName>
        <shortName evidence="9">KFase</shortName>
        <ecNumber evidence="9">3.5.1.9</ecNumber>
    </recommendedName>
    <alternativeName>
        <fullName evidence="9">Arylformamidase</fullName>
    </alternativeName>
    <alternativeName>
        <fullName evidence="9">N-formylkynurenine formamidase</fullName>
        <shortName evidence="9">FKF</shortName>
    </alternativeName>
</protein>
<evidence type="ECO:0000256" key="6">
    <source>
        <dbReference type="ARBA" id="ARBA00023079"/>
    </source>
</evidence>
<proteinExistence type="inferred from homology"/>
<dbReference type="SUPFAM" id="SSF102198">
    <property type="entry name" value="Putative cyclase"/>
    <property type="match status" value="1"/>
</dbReference>
<dbReference type="Proteomes" id="UP000254508">
    <property type="component" value="Chromosome"/>
</dbReference>
<dbReference type="Gene3D" id="3.50.30.50">
    <property type="entry name" value="Putative cyclase"/>
    <property type="match status" value="1"/>
</dbReference>
<feature type="binding site" evidence="9">
    <location>
        <position position="29"/>
    </location>
    <ligand>
        <name>substrate</name>
    </ligand>
</feature>
<dbReference type="EC" id="3.5.1.9" evidence="9"/>
<keyword evidence="11" id="KW-1185">Reference proteome</keyword>
<feature type="binding site" evidence="9">
    <location>
        <position position="59"/>
    </location>
    <ligand>
        <name>Zn(2+)</name>
        <dbReference type="ChEBI" id="CHEBI:29105"/>
        <label>1</label>
    </ligand>
</feature>
<comment type="similarity">
    <text evidence="9">Belongs to the Cyclase 1 superfamily. KynB family.</text>
</comment>
<evidence type="ECO:0000256" key="5">
    <source>
        <dbReference type="ARBA" id="ARBA00022833"/>
    </source>
</evidence>
<evidence type="ECO:0000256" key="9">
    <source>
        <dbReference type="HAMAP-Rule" id="MF_01969"/>
    </source>
</evidence>
<dbReference type="GO" id="GO:0004061">
    <property type="term" value="F:arylformamidase activity"/>
    <property type="evidence" value="ECO:0007669"/>
    <property type="project" value="UniProtKB-UniRule"/>
</dbReference>
<keyword evidence="4 9" id="KW-0378">Hydrolase</keyword>
<name>A0A345YC80_9SPHN</name>
<organism evidence="10 11">
    <name type="scientific">Erythrobacter aureus</name>
    <dbReference type="NCBI Taxonomy" id="2182384"/>
    <lineage>
        <taxon>Bacteria</taxon>
        <taxon>Pseudomonadati</taxon>
        <taxon>Pseudomonadota</taxon>
        <taxon>Alphaproteobacteria</taxon>
        <taxon>Sphingomonadales</taxon>
        <taxon>Erythrobacteraceae</taxon>
        <taxon>Erythrobacter/Porphyrobacter group</taxon>
        <taxon>Erythrobacter</taxon>
    </lineage>
</organism>
<evidence type="ECO:0000313" key="10">
    <source>
        <dbReference type="EMBL" id="AXK41532.1"/>
    </source>
</evidence>
<keyword evidence="6 9" id="KW-0823">Tryptophan catabolism</keyword>
<dbReference type="HAMAP" id="MF_01969">
    <property type="entry name" value="KynB"/>
    <property type="match status" value="1"/>
</dbReference>
<dbReference type="EMBL" id="CP031357">
    <property type="protein sequence ID" value="AXK41532.1"/>
    <property type="molecule type" value="Genomic_DNA"/>
</dbReference>
<dbReference type="RefSeq" id="WP_115415719.1">
    <property type="nucleotide sequence ID" value="NZ_CP031357.1"/>
</dbReference>
<dbReference type="UniPathway" id="UPA00333">
    <property type="reaction ID" value="UER00454"/>
</dbReference>
<evidence type="ECO:0000256" key="8">
    <source>
        <dbReference type="ARBA" id="ARBA00060547"/>
    </source>
</evidence>
<feature type="binding site" evidence="9">
    <location>
        <position position="65"/>
    </location>
    <ligand>
        <name>Zn(2+)</name>
        <dbReference type="ChEBI" id="CHEBI:29105"/>
        <label>2</label>
    </ligand>
</feature>
<sequence length="221" mass="24108">MSSWRSDRRIWDISQTLRPTNEQGGLPVWPGDTQFAFERTWTMEDGSPVNVGRMTMSTHSGTHGDAPLHYSQTAPDIASVALDPYLGECLVIDATDVSGGAISVGDLPHIESADRVLFRTFARFPHDEWDGDFTAIDAETIEWLALQGVKLVGTDAPSVDPQESKTMDAHKAVLKHDMRILEGLVLDGVSEGRYELIALPLKIAGGDAGLTRAILRELPDA</sequence>
<feature type="binding site" evidence="9">
    <location>
        <position position="63"/>
    </location>
    <ligand>
        <name>Zn(2+)</name>
        <dbReference type="ChEBI" id="CHEBI:29105"/>
        <label>1</label>
    </ligand>
</feature>
<comment type="cofactor">
    <cofactor evidence="9">
        <name>Zn(2+)</name>
        <dbReference type="ChEBI" id="CHEBI:29105"/>
    </cofactor>
    <text evidence="9">Binds 2 zinc ions per subunit.</text>
</comment>
<dbReference type="NCBIfam" id="TIGR03035">
    <property type="entry name" value="trp_arylform"/>
    <property type="match status" value="1"/>
</dbReference>
<evidence type="ECO:0000256" key="2">
    <source>
        <dbReference type="ARBA" id="ARBA00011738"/>
    </source>
</evidence>
<keyword evidence="3 9" id="KW-0479">Metal-binding</keyword>
<feature type="binding site" evidence="9">
    <location>
        <position position="182"/>
    </location>
    <ligand>
        <name>Zn(2+)</name>
        <dbReference type="ChEBI" id="CHEBI:29105"/>
        <label>1</label>
    </ligand>
</feature>
<dbReference type="InterPro" id="IPR017484">
    <property type="entry name" value="Kynurenine_formamidase_bac"/>
</dbReference>
<dbReference type="PANTHER" id="PTHR31118:SF32">
    <property type="entry name" value="KYNURENINE FORMAMIDASE"/>
    <property type="match status" value="1"/>
</dbReference>
<accession>A0A345YC80</accession>
<dbReference type="GO" id="GO:0019441">
    <property type="term" value="P:L-tryptophan catabolic process to kynurenine"/>
    <property type="evidence" value="ECO:0007669"/>
    <property type="project" value="UniProtKB-UniRule"/>
</dbReference>
<comment type="pathway">
    <text evidence="8 9">Amino-acid degradation; L-tryptophan degradation via kynurenine pathway; L-kynurenine from L-tryptophan: step 2/2.</text>
</comment>
<dbReference type="InterPro" id="IPR007325">
    <property type="entry name" value="KFase/CYL"/>
</dbReference>
<reference evidence="11" key="1">
    <citation type="submission" date="2018-07" db="EMBL/GenBank/DDBJ databases">
        <title>Genome sequence of Erythrobacter strain YH-07, an antagonistic bacterium isolated from Yellow Sea.</title>
        <authorList>
            <person name="Tang T."/>
            <person name="Liu Q."/>
            <person name="Sun X."/>
        </authorList>
    </citation>
    <scope>NUCLEOTIDE SEQUENCE [LARGE SCALE GENOMIC DNA]</scope>
    <source>
        <strain evidence="11">YH-07</strain>
    </source>
</reference>
<gene>
    <name evidence="9 10" type="primary">kynB</name>
    <name evidence="10" type="ORF">DVR09_03615</name>
</gene>
<evidence type="ECO:0000256" key="7">
    <source>
        <dbReference type="ARBA" id="ARBA00048496"/>
    </source>
</evidence>
<comment type="subunit">
    <text evidence="2 9">Homodimer.</text>
</comment>
<feature type="active site" description="Proton donor/acceptor" evidence="9">
    <location>
        <position position="69"/>
    </location>
</feature>
<dbReference type="GO" id="GO:0004328">
    <property type="term" value="F:formamidase activity"/>
    <property type="evidence" value="ECO:0007669"/>
    <property type="project" value="InterPro"/>
</dbReference>